<name>A0ABW5Z4M1_9FLAO</name>
<dbReference type="EMBL" id="JBHUOL010000003">
    <property type="protein sequence ID" value="MFD2907373.1"/>
    <property type="molecule type" value="Genomic_DNA"/>
</dbReference>
<dbReference type="RefSeq" id="WP_379803429.1">
    <property type="nucleotide sequence ID" value="NZ_JBHUOL010000003.1"/>
</dbReference>
<evidence type="ECO:0000313" key="2">
    <source>
        <dbReference type="Proteomes" id="UP001597549"/>
    </source>
</evidence>
<keyword evidence="2" id="KW-1185">Reference proteome</keyword>
<gene>
    <name evidence="1" type="ORF">ACFSX9_01355</name>
</gene>
<evidence type="ECO:0000313" key="1">
    <source>
        <dbReference type="EMBL" id="MFD2907373.1"/>
    </source>
</evidence>
<organism evidence="1 2">
    <name type="scientific">Flavobacterium ardleyense</name>
    <dbReference type="NCBI Taxonomy" id="2038737"/>
    <lineage>
        <taxon>Bacteria</taxon>
        <taxon>Pseudomonadati</taxon>
        <taxon>Bacteroidota</taxon>
        <taxon>Flavobacteriia</taxon>
        <taxon>Flavobacteriales</taxon>
        <taxon>Flavobacteriaceae</taxon>
        <taxon>Flavobacterium</taxon>
    </lineage>
</organism>
<accession>A0ABW5Z4M1</accession>
<reference evidence="2" key="1">
    <citation type="journal article" date="2019" name="Int. J. Syst. Evol. Microbiol.">
        <title>The Global Catalogue of Microorganisms (GCM) 10K type strain sequencing project: providing services to taxonomists for standard genome sequencing and annotation.</title>
        <authorList>
            <consortium name="The Broad Institute Genomics Platform"/>
            <consortium name="The Broad Institute Genome Sequencing Center for Infectious Disease"/>
            <person name="Wu L."/>
            <person name="Ma J."/>
        </authorList>
    </citation>
    <scope>NUCLEOTIDE SEQUENCE [LARGE SCALE GENOMIC DNA]</scope>
    <source>
        <strain evidence="2">KCTC 52644</strain>
    </source>
</reference>
<comment type="caution">
    <text evidence="1">The sequence shown here is derived from an EMBL/GenBank/DDBJ whole genome shotgun (WGS) entry which is preliminary data.</text>
</comment>
<dbReference type="Proteomes" id="UP001597549">
    <property type="component" value="Unassembled WGS sequence"/>
</dbReference>
<sequence length="431" mass="49029">MTKTRIVGGKLIETTGGDYNIYTKESIVYSAATTITETGVEAGVSYGNPEKYSPATIESEVEVKILKDTFLPLGISNYKDKIENNTIRFEVNCKKGNAENLSFFIKHNGNTVFNSKIQNPLNSGQKTTIEWDGFSNSKIYDSTLFTNGELIVEITGASNEPKDIFKSKYDEVRWVDIKIDKNSKIIDVTLRVDIKDGGAKGINDSDKVSNNAIDYYRIKPYDRQNKSFDELKDLALSGIDTYWSRTKSNNAKNKNGGVLINENVYEVFVQSISDENGMPAPELTYWTNTKLSFLQELFGASRSRNWILSRKLFYIEGYYHENGYDHSNDDWLFIDSDYAMKEFVETAAHELGHEILKEYISFGKSITHKGSSTVTQKPNGTYSYVDDKEGEIDIMKYTKLSNHRPPNYYDRIIADEKDVLGLLWCSKLKIK</sequence>
<proteinExistence type="predicted"/>
<protein>
    <submittedName>
        <fullName evidence="1">Uncharacterized protein</fullName>
    </submittedName>
</protein>